<evidence type="ECO:0000256" key="1">
    <source>
        <dbReference type="SAM" id="MobiDB-lite"/>
    </source>
</evidence>
<proteinExistence type="predicted"/>
<reference evidence="2 3" key="1">
    <citation type="submission" date="2017-10" db="EMBL/GenBank/DDBJ databases">
        <title>Development of genomic resources for the powdery mildew, Erysiphe pulchra.</title>
        <authorList>
            <person name="Wadl P.A."/>
            <person name="Mack B.M."/>
            <person name="Moore G."/>
            <person name="Beltz S.B."/>
        </authorList>
    </citation>
    <scope>NUCLEOTIDE SEQUENCE [LARGE SCALE GENOMIC DNA]</scope>
    <source>
        <strain evidence="2">Cflorida</strain>
    </source>
</reference>
<feature type="region of interest" description="Disordered" evidence="1">
    <location>
        <begin position="219"/>
        <end position="348"/>
    </location>
</feature>
<dbReference type="EMBL" id="PEDP01000020">
    <property type="protein sequence ID" value="POS88209.1"/>
    <property type="molecule type" value="Genomic_DNA"/>
</dbReference>
<dbReference type="OrthoDB" id="5401193at2759"/>
<feature type="compositionally biased region" description="Polar residues" evidence="1">
    <location>
        <begin position="297"/>
        <end position="332"/>
    </location>
</feature>
<evidence type="ECO:0000313" key="3">
    <source>
        <dbReference type="Proteomes" id="UP000237438"/>
    </source>
</evidence>
<evidence type="ECO:0000313" key="2">
    <source>
        <dbReference type="EMBL" id="POS88209.1"/>
    </source>
</evidence>
<accession>A0A2S4Q1N1</accession>
<protein>
    <submittedName>
        <fullName evidence="2">Uncharacterized protein</fullName>
    </submittedName>
</protein>
<keyword evidence="3" id="KW-1185">Reference proteome</keyword>
<feature type="non-terminal residue" evidence="2">
    <location>
        <position position="425"/>
    </location>
</feature>
<dbReference type="Proteomes" id="UP000237438">
    <property type="component" value="Unassembled WGS sequence"/>
</dbReference>
<sequence>MSYYDNQHWSASNSHGWEQQTPPSRSGTSSVVLREDLNAFATQMEEVDRAIDNLMKSGKMFPALGRRESMPVVGGIPRPFADHSYGIKILSLSGILAYHYRLDPRLCGAPPRHHSMSDFADARSYSATNLQNFYANQRHHPSRGTNEAEQVMQAKRRMAAQRERELRNYHQEQQYNRSVTAEITSLGGKPDRSLATTNGIKDEERRDIVARQRNALYSEGVSYPGDGVFDENGNKAHAQPVNGIRGHSPRSFEPFNASSLGENNAAHVDSQYSSNQVPVQEVTRPESISSPSSNLSNGYNLFEPNSQQSNCTSSSPGESPPHQGSKSTSSNVAPIGTRPGGQTIKRAITPLPSPLSYAFAANDKTHVKNEKNHNKNDQTQIKVEKHVTSSTHTQNGKSEQDLGLGWAKGTWSNKSNLGVQAPVWG</sequence>
<organism evidence="2 3">
    <name type="scientific">Erysiphe pulchra</name>
    <dbReference type="NCBI Taxonomy" id="225359"/>
    <lineage>
        <taxon>Eukaryota</taxon>
        <taxon>Fungi</taxon>
        <taxon>Dikarya</taxon>
        <taxon>Ascomycota</taxon>
        <taxon>Pezizomycotina</taxon>
        <taxon>Leotiomycetes</taxon>
        <taxon>Erysiphales</taxon>
        <taxon>Erysiphaceae</taxon>
        <taxon>Erysiphe</taxon>
    </lineage>
</organism>
<feature type="compositionally biased region" description="Low complexity" evidence="1">
    <location>
        <begin position="287"/>
        <end position="296"/>
    </location>
</feature>
<gene>
    <name evidence="2" type="ORF">EPUL_002574</name>
</gene>
<feature type="region of interest" description="Disordered" evidence="1">
    <location>
        <begin position="1"/>
        <end position="29"/>
    </location>
</feature>
<dbReference type="AlphaFoldDB" id="A0A2S4Q1N1"/>
<dbReference type="STRING" id="225359.A0A2S4Q1N1"/>
<name>A0A2S4Q1N1_9PEZI</name>
<comment type="caution">
    <text evidence="2">The sequence shown here is derived from an EMBL/GenBank/DDBJ whole genome shotgun (WGS) entry which is preliminary data.</text>
</comment>